<gene>
    <name evidence="8" type="primary">LOC108611594</name>
</gene>
<keyword evidence="4" id="KW-0963">Cytoplasm</keyword>
<evidence type="ECO:0000256" key="6">
    <source>
        <dbReference type="SAM" id="MobiDB-lite"/>
    </source>
</evidence>
<dbReference type="RefSeq" id="XP_017859807.1">
    <property type="nucleotide sequence ID" value="XM_018004318.1"/>
</dbReference>
<reference evidence="7" key="2">
    <citation type="journal article" date="2016" name="G3 (Bethesda)">
        <title>Genome Evolution in Three Species of Cactophilic Drosophila.</title>
        <authorList>
            <person name="Sanchez-Flores A."/>
            <person name="Penazola F."/>
            <person name="Carpinteyro-Ponce J."/>
            <person name="Nazario-Yepiz N."/>
            <person name="Abreu-Goodger C."/>
            <person name="Machado C.A."/>
            <person name="Markow T.A."/>
        </authorList>
    </citation>
    <scope>NUCLEOTIDE SEQUENCE [LARGE SCALE GENOMIC DNA]</scope>
</reference>
<feature type="compositionally biased region" description="Low complexity" evidence="6">
    <location>
        <begin position="28"/>
        <end position="59"/>
    </location>
</feature>
<comment type="subcellular location">
    <subcellularLocation>
        <location evidence="2">Cytoplasm</location>
        <location evidence="2">Stress granule</location>
    </subcellularLocation>
    <subcellularLocation>
        <location evidence="1">Nucleus</location>
    </subcellularLocation>
</comment>
<evidence type="ECO:0000256" key="1">
    <source>
        <dbReference type="ARBA" id="ARBA00004123"/>
    </source>
</evidence>
<reference evidence="7" key="1">
    <citation type="journal article" date="1997" name="Nucleic Acids Res.">
        <title>tRNAscan-SE: a program for improved detection of transfer RNA genes in genomic sequence.</title>
        <authorList>
            <person name="Lowe T.M."/>
            <person name="Eddy S.R."/>
        </authorList>
    </citation>
    <scope>NUCLEOTIDE SEQUENCE [LARGE SCALE GENOMIC DNA]</scope>
</reference>
<protein>
    <submittedName>
        <fullName evidence="8">Protein kinase 4 isoform X1</fullName>
    </submittedName>
</protein>
<dbReference type="GO" id="GO:0016301">
    <property type="term" value="F:kinase activity"/>
    <property type="evidence" value="ECO:0007669"/>
    <property type="project" value="UniProtKB-KW"/>
</dbReference>
<evidence type="ECO:0000256" key="3">
    <source>
        <dbReference type="ARBA" id="ARBA00010821"/>
    </source>
</evidence>
<evidence type="ECO:0000313" key="8">
    <source>
        <dbReference type="RefSeq" id="XP_017859807.1"/>
    </source>
</evidence>
<accession>A0ABM1NXX1</accession>
<organism evidence="7 8">
    <name type="scientific">Drosophila arizonae</name>
    <name type="common">Fruit fly</name>
    <dbReference type="NCBI Taxonomy" id="7263"/>
    <lineage>
        <taxon>Eukaryota</taxon>
        <taxon>Metazoa</taxon>
        <taxon>Ecdysozoa</taxon>
        <taxon>Arthropoda</taxon>
        <taxon>Hexapoda</taxon>
        <taxon>Insecta</taxon>
        <taxon>Pterygota</taxon>
        <taxon>Neoptera</taxon>
        <taxon>Endopterygota</taxon>
        <taxon>Diptera</taxon>
        <taxon>Brachycera</taxon>
        <taxon>Muscomorpha</taxon>
        <taxon>Ephydroidea</taxon>
        <taxon>Drosophilidae</taxon>
        <taxon>Drosophila</taxon>
    </lineage>
</organism>
<name>A0ABM1NXX1_DROAR</name>
<sequence>MERNNGRYPYIRRQGSGNGPHNHHHHNNANSASAASPSSASTATNTSHSTQYSNNSINNATTNTNVLYATVSQQQQQQQQNVPISQHDELIRYIREAWNKVSEQGEIYCNESDNQLKNFKPFNLEEYWGQRLVQNIHVTTTHQ</sequence>
<keyword evidence="8" id="KW-0808">Transferase</keyword>
<keyword evidence="8" id="KW-0418">Kinase</keyword>
<feature type="region of interest" description="Disordered" evidence="6">
    <location>
        <begin position="1"/>
        <end position="59"/>
    </location>
</feature>
<dbReference type="GeneID" id="108611594"/>
<evidence type="ECO:0000256" key="2">
    <source>
        <dbReference type="ARBA" id="ARBA00004210"/>
    </source>
</evidence>
<evidence type="ECO:0000313" key="7">
    <source>
        <dbReference type="Proteomes" id="UP000694904"/>
    </source>
</evidence>
<comment type="similarity">
    <text evidence="3">Belongs to the MCRIP family.</text>
</comment>
<dbReference type="InterPro" id="IPR029428">
    <property type="entry name" value="MCRIP"/>
</dbReference>
<evidence type="ECO:0000256" key="4">
    <source>
        <dbReference type="ARBA" id="ARBA00022490"/>
    </source>
</evidence>
<dbReference type="Proteomes" id="UP000694904">
    <property type="component" value="Chromosome 3"/>
</dbReference>
<reference evidence="8" key="3">
    <citation type="submission" date="2025-08" db="UniProtKB">
        <authorList>
            <consortium name="RefSeq"/>
        </authorList>
    </citation>
    <scope>IDENTIFICATION</scope>
    <source>
        <tissue evidence="8">Whole organism</tissue>
    </source>
</reference>
<keyword evidence="5" id="KW-0539">Nucleus</keyword>
<dbReference type="Pfam" id="PF14799">
    <property type="entry name" value="FAM195"/>
    <property type="match status" value="1"/>
</dbReference>
<proteinExistence type="inferred from homology"/>
<evidence type="ECO:0000256" key="5">
    <source>
        <dbReference type="ARBA" id="ARBA00023242"/>
    </source>
</evidence>
<keyword evidence="7" id="KW-1185">Reference proteome</keyword>